<feature type="binding site" evidence="12">
    <location>
        <position position="106"/>
    </location>
    <ligand>
        <name>UDP-N-acetyl-alpha-D-glucosamine</name>
        <dbReference type="ChEBI" id="CHEBI:57705"/>
    </ligand>
</feature>
<dbReference type="HAMAP" id="MF_00111">
    <property type="entry name" value="MurA"/>
    <property type="match status" value="1"/>
</dbReference>
<evidence type="ECO:0000256" key="12">
    <source>
        <dbReference type="HAMAP-Rule" id="MF_00111"/>
    </source>
</evidence>
<dbReference type="NCBIfam" id="NF006873">
    <property type="entry name" value="PRK09369.1"/>
    <property type="match status" value="1"/>
</dbReference>
<comment type="caution">
    <text evidence="12">Lacks conserved residue(s) required for the propagation of feature annotation.</text>
</comment>
<name>A0A2M6WIK1_9BACT</name>
<feature type="binding site" evidence="12">
    <location>
        <position position="340"/>
    </location>
    <ligand>
        <name>UDP-N-acetyl-alpha-D-glucosamine</name>
        <dbReference type="ChEBI" id="CHEBI:57705"/>
    </ligand>
</feature>
<keyword evidence="8 12" id="KW-0131">Cell cycle</keyword>
<evidence type="ECO:0000256" key="1">
    <source>
        <dbReference type="ARBA" id="ARBA00004496"/>
    </source>
</evidence>
<comment type="similarity">
    <text evidence="10 12">Belongs to the EPSP synthase family. MurA subfamily.</text>
</comment>
<comment type="subcellular location">
    <subcellularLocation>
        <location evidence="1 12">Cytoplasm</location>
    </subcellularLocation>
</comment>
<keyword evidence="9 12" id="KW-0961">Cell wall biogenesis/degradation</keyword>
<dbReference type="AlphaFoldDB" id="A0A2M6WIK1"/>
<dbReference type="InterPro" id="IPR013792">
    <property type="entry name" value="RNA3'P_cycl/enolpyr_Trfase_a/b"/>
</dbReference>
<sequence length="445" mass="47708">MQKAETSSHIALESLSITGGIPLTGTIVLGGAKNSTPKLMVAALLSAEPSLIHNVPDIEDVHIVTNLIEAMGGSVKRVGPKSLEISASSLHLIDQETMYSVAGTSRIPVLFAGPLLGRIQEAVIPMLGGCNIGLRPVDFHVAALTDMGAYFVEVDKGMHATTQGLQGTKIYLPYPSVGATEQVLLAAVLAQGITELSNAAVEPEIIDFIAVLQKMGAIISVDTDRVITIKGVSLLHGFEHSVIPDRIEAASWASVALATSGEIFVRHARQLDMTTFLNIFRQIGGDFTVQEDGIVFRRVGDLRPVVLETDVHPGFMTDWQQPLVVALTQADGVSIVHETVYENRFGYIKALQDMGAKIQLHRECLGGKPCRFGQRNHLHSALISGATPLHSAEITIPDLRAGFSYVVAALAAEGTSIIHNARTLRRGYEHFVSKLQALGAQAVEQ</sequence>
<dbReference type="SUPFAM" id="SSF55205">
    <property type="entry name" value="EPT/RTPC-like"/>
    <property type="match status" value="1"/>
</dbReference>
<gene>
    <name evidence="12 14" type="primary">murA</name>
    <name evidence="14" type="ORF">COU08_01340</name>
</gene>
<dbReference type="PANTHER" id="PTHR43783:SF1">
    <property type="entry name" value="UDP-N-ACETYLGLUCOSAMINE 1-CARBOXYVINYLTRANSFERASE"/>
    <property type="match status" value="1"/>
</dbReference>
<dbReference type="InterPro" id="IPR036968">
    <property type="entry name" value="Enolpyruvate_Tfrase_sf"/>
</dbReference>
<evidence type="ECO:0000259" key="13">
    <source>
        <dbReference type="Pfam" id="PF00275"/>
    </source>
</evidence>
<comment type="pathway">
    <text evidence="2 12">Cell wall biogenesis; peptidoglycan biosynthesis.</text>
</comment>
<keyword evidence="4 12" id="KW-0132">Cell division</keyword>
<evidence type="ECO:0000256" key="4">
    <source>
        <dbReference type="ARBA" id="ARBA00022618"/>
    </source>
</evidence>
<dbReference type="GO" id="GO:0071555">
    <property type="term" value="P:cell wall organization"/>
    <property type="evidence" value="ECO:0007669"/>
    <property type="project" value="UniProtKB-KW"/>
</dbReference>
<dbReference type="EC" id="2.5.1.7" evidence="12"/>
<dbReference type="GO" id="GO:0008760">
    <property type="term" value="F:UDP-N-acetylglucosamine 1-carboxyvinyltransferase activity"/>
    <property type="evidence" value="ECO:0007669"/>
    <property type="project" value="UniProtKB-UniRule"/>
</dbReference>
<evidence type="ECO:0000256" key="9">
    <source>
        <dbReference type="ARBA" id="ARBA00023316"/>
    </source>
</evidence>
<dbReference type="InterPro" id="IPR001986">
    <property type="entry name" value="Enolpyruvate_Tfrase_dom"/>
</dbReference>
<feature type="domain" description="Enolpyruvate transferase" evidence="13">
    <location>
        <begin position="18"/>
        <end position="435"/>
    </location>
</feature>
<feature type="binding site" evidence="12">
    <location>
        <position position="318"/>
    </location>
    <ligand>
        <name>UDP-N-acetyl-alpha-D-glucosamine</name>
        <dbReference type="ChEBI" id="CHEBI:57705"/>
    </ligand>
</feature>
<evidence type="ECO:0000313" key="14">
    <source>
        <dbReference type="EMBL" id="PIT92622.1"/>
    </source>
</evidence>
<dbReference type="NCBIfam" id="TIGR01072">
    <property type="entry name" value="murA"/>
    <property type="match status" value="1"/>
</dbReference>
<keyword evidence="6 12" id="KW-0133">Cell shape</keyword>
<evidence type="ECO:0000256" key="7">
    <source>
        <dbReference type="ARBA" id="ARBA00022984"/>
    </source>
</evidence>
<evidence type="ECO:0000256" key="2">
    <source>
        <dbReference type="ARBA" id="ARBA00004752"/>
    </source>
</evidence>
<feature type="active site" description="Proton donor" evidence="12">
    <location>
        <position position="130"/>
    </location>
</feature>
<proteinExistence type="inferred from homology"/>
<dbReference type="GO" id="GO:0008360">
    <property type="term" value="P:regulation of cell shape"/>
    <property type="evidence" value="ECO:0007669"/>
    <property type="project" value="UniProtKB-KW"/>
</dbReference>
<evidence type="ECO:0000256" key="5">
    <source>
        <dbReference type="ARBA" id="ARBA00022679"/>
    </source>
</evidence>
<evidence type="ECO:0000256" key="3">
    <source>
        <dbReference type="ARBA" id="ARBA00022490"/>
    </source>
</evidence>
<dbReference type="Gene3D" id="3.65.10.10">
    <property type="entry name" value="Enolpyruvate transferase domain"/>
    <property type="match status" value="2"/>
</dbReference>
<organism evidence="14 15">
    <name type="scientific">Candidatus Harrisonbacteria bacterium CG10_big_fil_rev_8_21_14_0_10_42_17</name>
    <dbReference type="NCBI Taxonomy" id="1974584"/>
    <lineage>
        <taxon>Bacteria</taxon>
        <taxon>Candidatus Harrisoniibacteriota</taxon>
    </lineage>
</organism>
<comment type="catalytic activity">
    <reaction evidence="11 12">
        <text>phosphoenolpyruvate + UDP-N-acetyl-alpha-D-glucosamine = UDP-N-acetyl-3-O-(1-carboxyvinyl)-alpha-D-glucosamine + phosphate</text>
        <dbReference type="Rhea" id="RHEA:18681"/>
        <dbReference type="ChEBI" id="CHEBI:43474"/>
        <dbReference type="ChEBI" id="CHEBI:57705"/>
        <dbReference type="ChEBI" id="CHEBI:58702"/>
        <dbReference type="ChEBI" id="CHEBI:68483"/>
        <dbReference type="EC" id="2.5.1.7"/>
    </reaction>
</comment>
<reference evidence="15" key="1">
    <citation type="submission" date="2017-09" db="EMBL/GenBank/DDBJ databases">
        <title>Depth-based differentiation of microbial function through sediment-hosted aquifers and enrichment of novel symbionts in the deep terrestrial subsurface.</title>
        <authorList>
            <person name="Probst A.J."/>
            <person name="Ladd B."/>
            <person name="Jarett J.K."/>
            <person name="Geller-Mcgrath D.E."/>
            <person name="Sieber C.M.K."/>
            <person name="Emerson J.B."/>
            <person name="Anantharaman K."/>
            <person name="Thomas B.C."/>
            <person name="Malmstrom R."/>
            <person name="Stieglmeier M."/>
            <person name="Klingl A."/>
            <person name="Woyke T."/>
            <person name="Ryan C.M."/>
            <person name="Banfield J.F."/>
        </authorList>
    </citation>
    <scope>NUCLEOTIDE SEQUENCE [LARGE SCALE GENOMIC DNA]</scope>
</reference>
<dbReference type="GO" id="GO:0019277">
    <property type="term" value="P:UDP-N-acetylgalactosamine biosynthetic process"/>
    <property type="evidence" value="ECO:0007669"/>
    <property type="project" value="InterPro"/>
</dbReference>
<dbReference type="GO" id="GO:0051301">
    <property type="term" value="P:cell division"/>
    <property type="evidence" value="ECO:0007669"/>
    <property type="project" value="UniProtKB-KW"/>
</dbReference>
<dbReference type="GO" id="GO:0005737">
    <property type="term" value="C:cytoplasm"/>
    <property type="evidence" value="ECO:0007669"/>
    <property type="project" value="UniProtKB-SubCell"/>
</dbReference>
<protein>
    <recommendedName>
        <fullName evidence="12">UDP-N-acetylglucosamine 1-carboxyvinyltransferase</fullName>
        <ecNumber evidence="12">2.5.1.7</ecNumber>
    </recommendedName>
    <alternativeName>
        <fullName evidence="12">Enoylpyruvate transferase</fullName>
    </alternativeName>
    <alternativeName>
        <fullName evidence="12">UDP-N-acetylglucosamine enolpyruvyl transferase</fullName>
        <shortName evidence="12">EPT</shortName>
    </alternativeName>
</protein>
<evidence type="ECO:0000256" key="6">
    <source>
        <dbReference type="ARBA" id="ARBA00022960"/>
    </source>
</evidence>
<comment type="function">
    <text evidence="12">Cell wall formation. Adds enolpyruvyl to UDP-N-acetylglucosamine.</text>
</comment>
<comment type="caution">
    <text evidence="14">The sequence shown here is derived from an EMBL/GenBank/DDBJ whole genome shotgun (WGS) entry which is preliminary data.</text>
</comment>
<keyword evidence="7 12" id="KW-0573">Peptidoglycan synthesis</keyword>
<evidence type="ECO:0000256" key="11">
    <source>
        <dbReference type="ARBA" id="ARBA00047527"/>
    </source>
</evidence>
<dbReference type="PANTHER" id="PTHR43783">
    <property type="entry name" value="UDP-N-ACETYLGLUCOSAMINE 1-CARBOXYVINYLTRANSFERASE"/>
    <property type="match status" value="1"/>
</dbReference>
<evidence type="ECO:0000256" key="10">
    <source>
        <dbReference type="ARBA" id="ARBA00038367"/>
    </source>
</evidence>
<keyword evidence="3 12" id="KW-0963">Cytoplasm</keyword>
<dbReference type="CDD" id="cd01555">
    <property type="entry name" value="UdpNAET"/>
    <property type="match status" value="1"/>
</dbReference>
<dbReference type="EMBL" id="PFBA01000013">
    <property type="protein sequence ID" value="PIT92622.1"/>
    <property type="molecule type" value="Genomic_DNA"/>
</dbReference>
<feature type="modified residue" description="2-(S-cysteinyl)pyruvic acid O-phosphothioketal" evidence="12">
    <location>
        <position position="130"/>
    </location>
</feature>
<accession>A0A2M6WIK1</accession>
<dbReference type="InterPro" id="IPR005750">
    <property type="entry name" value="UDP_GlcNAc_COvinyl_MurA"/>
</dbReference>
<dbReference type="InterPro" id="IPR050068">
    <property type="entry name" value="MurA_subfamily"/>
</dbReference>
<keyword evidence="5 12" id="KW-0808">Transferase</keyword>
<feature type="binding site" evidence="12">
    <location>
        <begin position="33"/>
        <end position="34"/>
    </location>
    <ligand>
        <name>phosphoenolpyruvate</name>
        <dbReference type="ChEBI" id="CHEBI:58702"/>
    </ligand>
</feature>
<evidence type="ECO:0000256" key="8">
    <source>
        <dbReference type="ARBA" id="ARBA00023306"/>
    </source>
</evidence>
<keyword evidence="12" id="KW-0670">Pyruvate</keyword>
<dbReference type="Pfam" id="PF00275">
    <property type="entry name" value="EPSP_synthase"/>
    <property type="match status" value="1"/>
</dbReference>
<dbReference type="GO" id="GO:0009252">
    <property type="term" value="P:peptidoglycan biosynthetic process"/>
    <property type="evidence" value="ECO:0007669"/>
    <property type="project" value="UniProtKB-UniRule"/>
</dbReference>
<evidence type="ECO:0000313" key="15">
    <source>
        <dbReference type="Proteomes" id="UP000228635"/>
    </source>
</evidence>
<dbReference type="Proteomes" id="UP000228635">
    <property type="component" value="Unassembled WGS sequence"/>
</dbReference>
<dbReference type="UniPathway" id="UPA00219"/>